<protein>
    <submittedName>
        <fullName evidence="1">Uncharacterized protein</fullName>
    </submittedName>
</protein>
<dbReference type="Proteomes" id="UP000828941">
    <property type="component" value="Chromosome 9"/>
</dbReference>
<sequence length="165" mass="19007">MSGVWVFDKNGVARLISNPTRESFEQAAQHTGTGTATAPGARPKVLIYLPDNQVITSHSQLEHLLYQLGWTRYYNSNSSHLIHFHRSDSSPHLLSLPKDFANLKHFHMYDIVVQNRSFFQLIFRDFETFNILLDENFLAKLSDFGLARQARTQASKELGRFHFNI</sequence>
<keyword evidence="2" id="KW-1185">Reference proteome</keyword>
<reference evidence="1 2" key="1">
    <citation type="journal article" date="2022" name="DNA Res.">
        <title>Chromosomal-level genome assembly of the orchid tree Bauhinia variegata (Leguminosae; Cercidoideae) supports the allotetraploid origin hypothesis of Bauhinia.</title>
        <authorList>
            <person name="Zhong Y."/>
            <person name="Chen Y."/>
            <person name="Zheng D."/>
            <person name="Pang J."/>
            <person name="Liu Y."/>
            <person name="Luo S."/>
            <person name="Meng S."/>
            <person name="Qian L."/>
            <person name="Wei D."/>
            <person name="Dai S."/>
            <person name="Zhou R."/>
        </authorList>
    </citation>
    <scope>NUCLEOTIDE SEQUENCE [LARGE SCALE GENOMIC DNA]</scope>
    <source>
        <strain evidence="1">BV-YZ2020</strain>
    </source>
</reference>
<organism evidence="1 2">
    <name type="scientific">Bauhinia variegata</name>
    <name type="common">Purple orchid tree</name>
    <name type="synonym">Phanera variegata</name>
    <dbReference type="NCBI Taxonomy" id="167791"/>
    <lineage>
        <taxon>Eukaryota</taxon>
        <taxon>Viridiplantae</taxon>
        <taxon>Streptophyta</taxon>
        <taxon>Embryophyta</taxon>
        <taxon>Tracheophyta</taxon>
        <taxon>Spermatophyta</taxon>
        <taxon>Magnoliopsida</taxon>
        <taxon>eudicotyledons</taxon>
        <taxon>Gunneridae</taxon>
        <taxon>Pentapetalae</taxon>
        <taxon>rosids</taxon>
        <taxon>fabids</taxon>
        <taxon>Fabales</taxon>
        <taxon>Fabaceae</taxon>
        <taxon>Cercidoideae</taxon>
        <taxon>Cercideae</taxon>
        <taxon>Bauhiniinae</taxon>
        <taxon>Bauhinia</taxon>
    </lineage>
</organism>
<evidence type="ECO:0000313" key="1">
    <source>
        <dbReference type="EMBL" id="KAI4322139.1"/>
    </source>
</evidence>
<proteinExistence type="predicted"/>
<gene>
    <name evidence="1" type="ORF">L6164_021859</name>
</gene>
<accession>A0ACB9MCX9</accession>
<evidence type="ECO:0000313" key="2">
    <source>
        <dbReference type="Proteomes" id="UP000828941"/>
    </source>
</evidence>
<dbReference type="EMBL" id="CM039434">
    <property type="protein sequence ID" value="KAI4322139.1"/>
    <property type="molecule type" value="Genomic_DNA"/>
</dbReference>
<comment type="caution">
    <text evidence="1">The sequence shown here is derived from an EMBL/GenBank/DDBJ whole genome shotgun (WGS) entry which is preliminary data.</text>
</comment>
<name>A0ACB9MCX9_BAUVA</name>